<accession>A0A017RTA6</accession>
<dbReference type="SUPFAM" id="SSF47240">
    <property type="entry name" value="Ferritin-like"/>
    <property type="match status" value="1"/>
</dbReference>
<dbReference type="CDD" id="cd01048">
    <property type="entry name" value="Ferritin_like_AB2"/>
    <property type="match status" value="1"/>
</dbReference>
<dbReference type="InterPro" id="IPR009078">
    <property type="entry name" value="Ferritin-like_SF"/>
</dbReference>
<dbReference type="AlphaFoldDB" id="A0A017RTA6"/>
<evidence type="ECO:0000313" key="3">
    <source>
        <dbReference type="Proteomes" id="UP000019681"/>
    </source>
</evidence>
<organism evidence="2 3">
    <name type="scientific">Fervidicella metallireducens AeB</name>
    <dbReference type="NCBI Taxonomy" id="1403537"/>
    <lineage>
        <taxon>Bacteria</taxon>
        <taxon>Bacillati</taxon>
        <taxon>Bacillota</taxon>
        <taxon>Clostridia</taxon>
        <taxon>Eubacteriales</taxon>
        <taxon>Clostridiaceae</taxon>
        <taxon>Fervidicella</taxon>
    </lineage>
</organism>
<keyword evidence="3" id="KW-1185">Reference proteome</keyword>
<dbReference type="InterPro" id="IPR019243">
    <property type="entry name" value="DUF2202"/>
</dbReference>
<comment type="caution">
    <text evidence="2">The sequence shown here is derived from an EMBL/GenBank/DDBJ whole genome shotgun (WGS) entry which is preliminary data.</text>
</comment>
<dbReference type="InterPro" id="IPR012347">
    <property type="entry name" value="Ferritin-like"/>
</dbReference>
<dbReference type="Proteomes" id="UP000019681">
    <property type="component" value="Unassembled WGS sequence"/>
</dbReference>
<evidence type="ECO:0000259" key="1">
    <source>
        <dbReference type="Pfam" id="PF09968"/>
    </source>
</evidence>
<dbReference type="RefSeq" id="WP_051515117.1">
    <property type="nucleotide sequence ID" value="NZ_AZQP01000036.1"/>
</dbReference>
<sequence>MLYGAKAAKSDNSLTLEKMLKYAIEDEYLARQEYEIAISQFGDEKPFPNIINSEVNHINWLKGLFEKYNFQIPVDEAHRHLDSPGNFIHSLDLGVEAEIENIEMYERFLLEEIPDDVREVFTKLRDASKGHLFVLKKRLESM</sequence>
<dbReference type="OrthoDB" id="573482at2"/>
<gene>
    <name evidence="2" type="ORF">Q428_11065</name>
</gene>
<dbReference type="Pfam" id="PF09968">
    <property type="entry name" value="DUF2202"/>
    <property type="match status" value="1"/>
</dbReference>
<dbReference type="EMBL" id="AZQP01000036">
    <property type="protein sequence ID" value="EYE87846.1"/>
    <property type="molecule type" value="Genomic_DNA"/>
</dbReference>
<name>A0A017RTA6_9CLOT</name>
<protein>
    <recommendedName>
        <fullName evidence="1">DUF2202 domain-containing protein</fullName>
    </recommendedName>
</protein>
<proteinExistence type="predicted"/>
<evidence type="ECO:0000313" key="2">
    <source>
        <dbReference type="EMBL" id="EYE87846.1"/>
    </source>
</evidence>
<reference evidence="2 3" key="1">
    <citation type="journal article" date="2014" name="Genome Announc.">
        <title>Draft Genome Sequence of Fervidicella metallireducens Strain AeBT, an Iron-Reducing Thermoanaerobe from the Great Artesian Basin.</title>
        <authorList>
            <person name="Patel B.K."/>
        </authorList>
    </citation>
    <scope>NUCLEOTIDE SEQUENCE [LARGE SCALE GENOMIC DNA]</scope>
    <source>
        <strain evidence="2 3">AeB</strain>
    </source>
</reference>
<dbReference type="Gene3D" id="1.20.1260.10">
    <property type="match status" value="1"/>
</dbReference>
<feature type="domain" description="DUF2202" evidence="1">
    <location>
        <begin position="19"/>
        <end position="79"/>
    </location>
</feature>
<dbReference type="STRING" id="1403537.Q428_11065"/>